<organism evidence="1 2">
    <name type="scientific">Kribbella aluminosa</name>
    <dbReference type="NCBI Taxonomy" id="416017"/>
    <lineage>
        <taxon>Bacteria</taxon>
        <taxon>Bacillati</taxon>
        <taxon>Actinomycetota</taxon>
        <taxon>Actinomycetes</taxon>
        <taxon>Propionibacteriales</taxon>
        <taxon>Kribbellaceae</taxon>
        <taxon>Kribbella</taxon>
    </lineage>
</organism>
<comment type="caution">
    <text evidence="1">The sequence shown here is derived from an EMBL/GenBank/DDBJ whole genome shotgun (WGS) entry which is preliminary data.</text>
</comment>
<dbReference type="RefSeq" id="WP_209692205.1">
    <property type="nucleotide sequence ID" value="NZ_BAAAVU010000028.1"/>
</dbReference>
<name>A0ABS4UBD7_9ACTN</name>
<evidence type="ECO:0000313" key="1">
    <source>
        <dbReference type="EMBL" id="MBP2348961.1"/>
    </source>
</evidence>
<dbReference type="Proteomes" id="UP000755585">
    <property type="component" value="Unassembled WGS sequence"/>
</dbReference>
<proteinExistence type="predicted"/>
<evidence type="ECO:0000313" key="2">
    <source>
        <dbReference type="Proteomes" id="UP000755585"/>
    </source>
</evidence>
<protein>
    <submittedName>
        <fullName evidence="1">Uncharacterized protein</fullName>
    </submittedName>
</protein>
<dbReference type="EMBL" id="JAGINT010000001">
    <property type="protein sequence ID" value="MBP2348961.1"/>
    <property type="molecule type" value="Genomic_DNA"/>
</dbReference>
<keyword evidence="2" id="KW-1185">Reference proteome</keyword>
<gene>
    <name evidence="1" type="ORF">JOF29_000044</name>
</gene>
<accession>A0ABS4UBD7</accession>
<reference evidence="1 2" key="1">
    <citation type="submission" date="2021-03" db="EMBL/GenBank/DDBJ databases">
        <title>Sequencing the genomes of 1000 actinobacteria strains.</title>
        <authorList>
            <person name="Klenk H.-P."/>
        </authorList>
    </citation>
    <scope>NUCLEOTIDE SEQUENCE [LARGE SCALE GENOMIC DNA]</scope>
    <source>
        <strain evidence="1 2">DSM 18824</strain>
    </source>
</reference>
<sequence length="103" mass="11128">MDRAGVRLLEAQLIAAEQQLELMLSDPGLRAMIVVDEPGADLDTAAAAAIGHLEAARALLAPFFRQDYAVGDVVDVVEVSETTGHGHSACGFEMNLRHFRQIR</sequence>